<comment type="caution">
    <text evidence="9">The sequence shown here is derived from an EMBL/GenBank/DDBJ whole genome shotgun (WGS) entry which is preliminary data.</text>
</comment>
<feature type="domain" description="Core-binding (CB)" evidence="8">
    <location>
        <begin position="68"/>
        <end position="151"/>
    </location>
</feature>
<dbReference type="InterPro" id="IPR028259">
    <property type="entry name" value="AP2-like_int_N"/>
</dbReference>
<dbReference type="Gene3D" id="1.10.150.130">
    <property type="match status" value="1"/>
</dbReference>
<accession>A0A414ZJ92</accession>
<dbReference type="InterPro" id="IPR013762">
    <property type="entry name" value="Integrase-like_cat_sf"/>
</dbReference>
<dbReference type="Proteomes" id="UP000285865">
    <property type="component" value="Unassembled WGS sequence"/>
</dbReference>
<dbReference type="PANTHER" id="PTHR30349">
    <property type="entry name" value="PHAGE INTEGRASE-RELATED"/>
    <property type="match status" value="1"/>
</dbReference>
<dbReference type="InterPro" id="IPR002104">
    <property type="entry name" value="Integrase_catalytic"/>
</dbReference>
<evidence type="ECO:0000256" key="3">
    <source>
        <dbReference type="ARBA" id="ARBA00022908"/>
    </source>
</evidence>
<evidence type="ECO:0000256" key="1">
    <source>
        <dbReference type="ARBA" id="ARBA00003283"/>
    </source>
</evidence>
<dbReference type="Pfam" id="PF14659">
    <property type="entry name" value="Phage_int_SAM_3"/>
    <property type="match status" value="1"/>
</dbReference>
<dbReference type="GO" id="GO:0003677">
    <property type="term" value="F:DNA binding"/>
    <property type="evidence" value="ECO:0007669"/>
    <property type="project" value="UniProtKB-UniRule"/>
</dbReference>
<dbReference type="Pfam" id="PF14657">
    <property type="entry name" value="Arm-DNA-bind_4"/>
    <property type="match status" value="1"/>
</dbReference>
<keyword evidence="4 6" id="KW-0238">DNA-binding</keyword>
<evidence type="ECO:0000313" key="10">
    <source>
        <dbReference type="Proteomes" id="UP000285865"/>
    </source>
</evidence>
<feature type="domain" description="Tyr recombinase" evidence="7">
    <location>
        <begin position="179"/>
        <end position="427"/>
    </location>
</feature>
<dbReference type="SUPFAM" id="SSF56349">
    <property type="entry name" value="DNA breaking-rejoining enzymes"/>
    <property type="match status" value="1"/>
</dbReference>
<evidence type="ECO:0000259" key="8">
    <source>
        <dbReference type="PROSITE" id="PS51900"/>
    </source>
</evidence>
<dbReference type="GO" id="GO:0006310">
    <property type="term" value="P:DNA recombination"/>
    <property type="evidence" value="ECO:0007669"/>
    <property type="project" value="UniProtKB-KW"/>
</dbReference>
<sequence length="436" mass="50740">MGELFIKPRTLKSGKTVYEYAFEIASVDGKRKRKTKSGFATKREAREAGKIAQQAYEHVGQVVEPSDMSYADFLDMWLEKDCKLTCKSSTLVGYEKKIRLYIKPEIGSYKLKTITKDTLQDFITKMYDEGYSINTVNSVKGLLTKSFTYALDRHYIVSTPAINLVVPTKKQPKKTTRSKKHVYIPQDVMQKIFERFPEGSSAYIPIMIGYHTGLRLGEIYGLVWKDIDFENKTLSVNRQVQWEAGEARSEEEKKRTNGTSKSNGYWYFSKPKYNSFRTIELDDVILEALKKEHDKQLKARAYFDEYYNHYYCENEMTYAKTDDILPMNKVSQEKSPYEVDFICRREDGSYISARTTQHTSSIIHKQLHFPQYDTHSLRHTHGTILYENGASFMYIKERLGHKNLQTTIEIYTNHYTDTINKNGNIVLNNAFSKENV</sequence>
<dbReference type="InterPro" id="IPR004107">
    <property type="entry name" value="Integrase_SAM-like_N"/>
</dbReference>
<comment type="similarity">
    <text evidence="2">Belongs to the 'phage' integrase family.</text>
</comment>
<evidence type="ECO:0000256" key="2">
    <source>
        <dbReference type="ARBA" id="ARBA00008857"/>
    </source>
</evidence>
<keyword evidence="3" id="KW-0229">DNA integration</keyword>
<protein>
    <submittedName>
        <fullName evidence="9">Site-specific integrase</fullName>
    </submittedName>
</protein>
<dbReference type="Gene3D" id="1.10.443.10">
    <property type="entry name" value="Intergrase catalytic core"/>
    <property type="match status" value="1"/>
</dbReference>
<dbReference type="GO" id="GO:0015074">
    <property type="term" value="P:DNA integration"/>
    <property type="evidence" value="ECO:0007669"/>
    <property type="project" value="UniProtKB-KW"/>
</dbReference>
<dbReference type="InterPro" id="IPR010998">
    <property type="entry name" value="Integrase_recombinase_N"/>
</dbReference>
<keyword evidence="5" id="KW-0233">DNA recombination</keyword>
<dbReference type="InterPro" id="IPR011010">
    <property type="entry name" value="DNA_brk_join_enz"/>
</dbReference>
<dbReference type="PANTHER" id="PTHR30349:SF64">
    <property type="entry name" value="PROPHAGE INTEGRASE INTD-RELATED"/>
    <property type="match status" value="1"/>
</dbReference>
<dbReference type="RefSeq" id="WP_118257956.1">
    <property type="nucleotide sequence ID" value="NZ_QRKN01000012.1"/>
</dbReference>
<evidence type="ECO:0000259" key="7">
    <source>
        <dbReference type="PROSITE" id="PS51898"/>
    </source>
</evidence>
<evidence type="ECO:0000256" key="5">
    <source>
        <dbReference type="ARBA" id="ARBA00023172"/>
    </source>
</evidence>
<dbReference type="EMBL" id="QRKN01000012">
    <property type="protein sequence ID" value="RHI19308.1"/>
    <property type="molecule type" value="Genomic_DNA"/>
</dbReference>
<reference evidence="9 10" key="1">
    <citation type="submission" date="2018-08" db="EMBL/GenBank/DDBJ databases">
        <title>A genome reference for cultivated species of the human gut microbiota.</title>
        <authorList>
            <person name="Zou Y."/>
            <person name="Xue W."/>
            <person name="Luo G."/>
        </authorList>
    </citation>
    <scope>NUCLEOTIDE SEQUENCE [LARGE SCALE GENOMIC DNA]</scope>
    <source>
        <strain evidence="9 10">AM16-11</strain>
    </source>
</reference>
<name>A0A414ZJ92_9FIRM</name>
<proteinExistence type="inferred from homology"/>
<evidence type="ECO:0000313" key="9">
    <source>
        <dbReference type="EMBL" id="RHI19308.1"/>
    </source>
</evidence>
<evidence type="ECO:0000256" key="4">
    <source>
        <dbReference type="ARBA" id="ARBA00023125"/>
    </source>
</evidence>
<dbReference type="PROSITE" id="PS51900">
    <property type="entry name" value="CB"/>
    <property type="match status" value="1"/>
</dbReference>
<organism evidence="9 10">
    <name type="scientific">Agathobacter rectalis</name>
    <dbReference type="NCBI Taxonomy" id="39491"/>
    <lineage>
        <taxon>Bacteria</taxon>
        <taxon>Bacillati</taxon>
        <taxon>Bacillota</taxon>
        <taxon>Clostridia</taxon>
        <taxon>Lachnospirales</taxon>
        <taxon>Lachnospiraceae</taxon>
        <taxon>Agathobacter</taxon>
    </lineage>
</organism>
<dbReference type="AlphaFoldDB" id="A0A414ZJ92"/>
<dbReference type="InterPro" id="IPR050090">
    <property type="entry name" value="Tyrosine_recombinase_XerCD"/>
</dbReference>
<dbReference type="PROSITE" id="PS51898">
    <property type="entry name" value="TYR_RECOMBINASE"/>
    <property type="match status" value="1"/>
</dbReference>
<dbReference type="Pfam" id="PF00589">
    <property type="entry name" value="Phage_integrase"/>
    <property type="match status" value="1"/>
</dbReference>
<comment type="function">
    <text evidence="1">Site-specific tyrosine recombinase, which acts by catalyzing the cutting and rejoining of the recombining DNA molecules.</text>
</comment>
<dbReference type="InterPro" id="IPR044068">
    <property type="entry name" value="CB"/>
</dbReference>
<gene>
    <name evidence="9" type="ORF">DW172_12865</name>
</gene>
<evidence type="ECO:0000256" key="6">
    <source>
        <dbReference type="PROSITE-ProRule" id="PRU01248"/>
    </source>
</evidence>
<dbReference type="CDD" id="cd01189">
    <property type="entry name" value="INT_ICEBs1_C_like"/>
    <property type="match status" value="1"/>
</dbReference>